<dbReference type="PANTHER" id="PTHR46193">
    <property type="entry name" value="6-PHOSPHOGLUCONATE PHOSPHATASE"/>
    <property type="match status" value="1"/>
</dbReference>
<dbReference type="SUPFAM" id="SSF56784">
    <property type="entry name" value="HAD-like"/>
    <property type="match status" value="1"/>
</dbReference>
<name>A0A176WGN8_MARPO</name>
<comment type="caution">
    <text evidence="5">The sequence shown here is derived from an EMBL/GenBank/DDBJ whole genome shotgun (WGS) entry which is preliminary data.</text>
</comment>
<dbReference type="InterPro" id="IPR036412">
    <property type="entry name" value="HAD-like_sf"/>
</dbReference>
<dbReference type="PANTHER" id="PTHR46193:SF18">
    <property type="entry name" value="HEXITOL PHOSPHATASE B"/>
    <property type="match status" value="1"/>
</dbReference>
<dbReference type="InterPro" id="IPR051600">
    <property type="entry name" value="Beta-PGM-like"/>
</dbReference>
<dbReference type="InterPro" id="IPR023214">
    <property type="entry name" value="HAD_sf"/>
</dbReference>
<comment type="cofactor">
    <cofactor evidence="1">
        <name>Mg(2+)</name>
        <dbReference type="ChEBI" id="CHEBI:18420"/>
    </cofactor>
</comment>
<dbReference type="InterPro" id="IPR041492">
    <property type="entry name" value="HAD_2"/>
</dbReference>
<evidence type="ECO:0000256" key="1">
    <source>
        <dbReference type="ARBA" id="ARBA00001946"/>
    </source>
</evidence>
<dbReference type="GO" id="GO:0003824">
    <property type="term" value="F:catalytic activity"/>
    <property type="evidence" value="ECO:0007669"/>
    <property type="project" value="UniProtKB-ARBA"/>
</dbReference>
<dbReference type="AlphaFoldDB" id="A0A176WGN8"/>
<keyword evidence="2" id="KW-0479">Metal-binding</keyword>
<dbReference type="CDD" id="cd07505">
    <property type="entry name" value="HAD_BPGM-like"/>
    <property type="match status" value="1"/>
</dbReference>
<protein>
    <submittedName>
        <fullName evidence="5">Uncharacterized protein</fullName>
    </submittedName>
</protein>
<sequence length="229" mass="25382">MGRRAIPKSGSLQAVLFDVDGTLCESDALHFKVYVDMLQEAGYNGGVPISEEFFKEHITGKFNTEVGEFLWPDWDPVAQRKFTDDKETRFRRLAETQLITKRGLNKFCDWLKKNNIRRAAVTNAPRINAEQMIKAVGLGDFFEHIVIGYECERAKPFPDPYLMALKLLGVPADKAFAVEDSQSGLQAAVDAQLAVVGIVGATPAGVLLQTGAAFTIEDFEDPALWKALE</sequence>
<dbReference type="Gene3D" id="1.10.150.240">
    <property type="entry name" value="Putative phosphatase, domain 2"/>
    <property type="match status" value="1"/>
</dbReference>
<dbReference type="Gene3D" id="3.40.50.1000">
    <property type="entry name" value="HAD superfamily/HAD-like"/>
    <property type="match status" value="1"/>
</dbReference>
<reference evidence="5" key="1">
    <citation type="submission" date="2016-03" db="EMBL/GenBank/DDBJ databases">
        <title>Mechanisms controlling the formation of the plant cell surface in tip-growing cells are functionally conserved among land plants.</title>
        <authorList>
            <person name="Honkanen S."/>
            <person name="Jones V.A."/>
            <person name="Morieri G."/>
            <person name="Champion C."/>
            <person name="Hetherington A.J."/>
            <person name="Kelly S."/>
            <person name="Saint-Marcoux D."/>
            <person name="Proust H."/>
            <person name="Prescott H."/>
            <person name="Dolan L."/>
        </authorList>
    </citation>
    <scope>NUCLEOTIDE SEQUENCE [LARGE SCALE GENOMIC DNA]</scope>
    <source>
        <tissue evidence="5">Whole gametophyte</tissue>
    </source>
</reference>
<evidence type="ECO:0000313" key="5">
    <source>
        <dbReference type="EMBL" id="OAE31465.1"/>
    </source>
</evidence>
<evidence type="ECO:0000256" key="3">
    <source>
        <dbReference type="ARBA" id="ARBA00022842"/>
    </source>
</evidence>
<accession>A0A176WGN8</accession>
<keyword evidence="4" id="KW-0119">Carbohydrate metabolism</keyword>
<dbReference type="NCBIfam" id="TIGR01509">
    <property type="entry name" value="HAD-SF-IA-v3"/>
    <property type="match status" value="1"/>
</dbReference>
<dbReference type="SFLD" id="SFLDS00003">
    <property type="entry name" value="Haloacid_Dehalogenase"/>
    <property type="match status" value="1"/>
</dbReference>
<dbReference type="EMBL" id="LVLJ01001092">
    <property type="protein sequence ID" value="OAE31465.1"/>
    <property type="molecule type" value="Genomic_DNA"/>
</dbReference>
<dbReference type="PRINTS" id="PR00413">
    <property type="entry name" value="HADHALOGNASE"/>
</dbReference>
<evidence type="ECO:0000256" key="4">
    <source>
        <dbReference type="ARBA" id="ARBA00023277"/>
    </source>
</evidence>
<evidence type="ECO:0000313" key="6">
    <source>
        <dbReference type="Proteomes" id="UP000077202"/>
    </source>
</evidence>
<dbReference type="InterPro" id="IPR006439">
    <property type="entry name" value="HAD-SF_hydro_IA"/>
</dbReference>
<evidence type="ECO:0000256" key="2">
    <source>
        <dbReference type="ARBA" id="ARBA00022723"/>
    </source>
</evidence>
<gene>
    <name evidence="5" type="ORF">AXG93_3128s1020</name>
</gene>
<dbReference type="GO" id="GO:0046872">
    <property type="term" value="F:metal ion binding"/>
    <property type="evidence" value="ECO:0007669"/>
    <property type="project" value="UniProtKB-KW"/>
</dbReference>
<dbReference type="Pfam" id="PF13419">
    <property type="entry name" value="HAD_2"/>
    <property type="match status" value="1"/>
</dbReference>
<dbReference type="SFLD" id="SFLDG01129">
    <property type="entry name" value="C1.5:_HAD__Beta-PGM__Phosphata"/>
    <property type="match status" value="1"/>
</dbReference>
<proteinExistence type="predicted"/>
<dbReference type="InterPro" id="IPR023198">
    <property type="entry name" value="PGP-like_dom2"/>
</dbReference>
<organism evidence="5 6">
    <name type="scientific">Marchantia polymorpha subsp. ruderalis</name>
    <dbReference type="NCBI Taxonomy" id="1480154"/>
    <lineage>
        <taxon>Eukaryota</taxon>
        <taxon>Viridiplantae</taxon>
        <taxon>Streptophyta</taxon>
        <taxon>Embryophyta</taxon>
        <taxon>Marchantiophyta</taxon>
        <taxon>Marchantiopsida</taxon>
        <taxon>Marchantiidae</taxon>
        <taxon>Marchantiales</taxon>
        <taxon>Marchantiaceae</taxon>
        <taxon>Marchantia</taxon>
    </lineage>
</organism>
<keyword evidence="6" id="KW-1185">Reference proteome</keyword>
<keyword evidence="3" id="KW-0460">Magnesium</keyword>
<dbReference type="Proteomes" id="UP000077202">
    <property type="component" value="Unassembled WGS sequence"/>
</dbReference>